<evidence type="ECO:0000313" key="1">
    <source>
        <dbReference type="EMBL" id="KAI5654321.1"/>
    </source>
</evidence>
<protein>
    <submittedName>
        <fullName evidence="1">Uncharacterized protein</fullName>
    </submittedName>
</protein>
<evidence type="ECO:0000313" key="2">
    <source>
        <dbReference type="Proteomes" id="UP001060085"/>
    </source>
</evidence>
<organism evidence="1 2">
    <name type="scientific">Catharanthus roseus</name>
    <name type="common">Madagascar periwinkle</name>
    <name type="synonym">Vinca rosea</name>
    <dbReference type="NCBI Taxonomy" id="4058"/>
    <lineage>
        <taxon>Eukaryota</taxon>
        <taxon>Viridiplantae</taxon>
        <taxon>Streptophyta</taxon>
        <taxon>Embryophyta</taxon>
        <taxon>Tracheophyta</taxon>
        <taxon>Spermatophyta</taxon>
        <taxon>Magnoliopsida</taxon>
        <taxon>eudicotyledons</taxon>
        <taxon>Gunneridae</taxon>
        <taxon>Pentapetalae</taxon>
        <taxon>asterids</taxon>
        <taxon>lamiids</taxon>
        <taxon>Gentianales</taxon>
        <taxon>Apocynaceae</taxon>
        <taxon>Rauvolfioideae</taxon>
        <taxon>Vinceae</taxon>
        <taxon>Catharanthinae</taxon>
        <taxon>Catharanthus</taxon>
    </lineage>
</organism>
<gene>
    <name evidence="1" type="ORF">M9H77_31508</name>
</gene>
<dbReference type="Proteomes" id="UP001060085">
    <property type="component" value="Linkage Group LG07"/>
</dbReference>
<keyword evidence="2" id="KW-1185">Reference proteome</keyword>
<proteinExistence type="predicted"/>
<comment type="caution">
    <text evidence="1">The sequence shown here is derived from an EMBL/GenBank/DDBJ whole genome shotgun (WGS) entry which is preliminary data.</text>
</comment>
<reference evidence="2" key="1">
    <citation type="journal article" date="2023" name="Nat. Plants">
        <title>Single-cell RNA sequencing provides a high-resolution roadmap for understanding the multicellular compartmentation of specialized metabolism.</title>
        <authorList>
            <person name="Sun S."/>
            <person name="Shen X."/>
            <person name="Li Y."/>
            <person name="Li Y."/>
            <person name="Wang S."/>
            <person name="Li R."/>
            <person name="Zhang H."/>
            <person name="Shen G."/>
            <person name="Guo B."/>
            <person name="Wei J."/>
            <person name="Xu J."/>
            <person name="St-Pierre B."/>
            <person name="Chen S."/>
            <person name="Sun C."/>
        </authorList>
    </citation>
    <scope>NUCLEOTIDE SEQUENCE [LARGE SCALE GENOMIC DNA]</scope>
</reference>
<sequence>MSPEAQLPIPHNERTSESPHSNLDQMKDMTDMRRDKTNLCMEHRGRRNMGGDVTPHTQRGYRSYNPRSPYETAVQSTHQFYDGGRPTTPRGGRHGELGGRAYQRPHEEFQRDEPWHEDNLGIEHQIDFLPGTVLPNSPAYPKRPRS</sequence>
<name>A0ACC0A191_CATRO</name>
<accession>A0ACC0A191</accession>
<dbReference type="EMBL" id="CM044707">
    <property type="protein sequence ID" value="KAI5654321.1"/>
    <property type="molecule type" value="Genomic_DNA"/>
</dbReference>